<dbReference type="SUPFAM" id="SSF53448">
    <property type="entry name" value="Nucleotide-diphospho-sugar transferases"/>
    <property type="match status" value="1"/>
</dbReference>
<evidence type="ECO:0000313" key="3">
    <source>
        <dbReference type="Proteomes" id="UP000199287"/>
    </source>
</evidence>
<keyword evidence="2" id="KW-0808">Transferase</keyword>
<dbReference type="Proteomes" id="UP000199287">
    <property type="component" value="Unassembled WGS sequence"/>
</dbReference>
<sequence length="195" mass="21952">MMTAILLASGFSKRMGTEKLLLPIENKPMIERIAKTFYQSNVGEVLLIYRNPAVKEAAQPYVHHAFFNPLAEQGQSEALKLGLKKASSKSEAYLFAMGDQPFLKTEMINRLIQVHAQYPEKIIRPVYGSTPGNPVLFPRLFKEELLQLKGDEGGRSILKKNPDKVIECRFSDKDAGYDADTVTSYKELQSIKNTL</sequence>
<dbReference type="InterPro" id="IPR025877">
    <property type="entry name" value="MobA-like_NTP_Trfase"/>
</dbReference>
<dbReference type="OrthoDB" id="9797742at2"/>
<dbReference type="EMBL" id="FOQA01000005">
    <property type="protein sequence ID" value="SFI01777.1"/>
    <property type="molecule type" value="Genomic_DNA"/>
</dbReference>
<protein>
    <submittedName>
        <fullName evidence="2">Molybdenum cofactor cytidylyltransferase</fullName>
    </submittedName>
</protein>
<organism evidence="2 3">
    <name type="scientific">Tindallia magadiensis</name>
    <dbReference type="NCBI Taxonomy" id="69895"/>
    <lineage>
        <taxon>Bacteria</taxon>
        <taxon>Bacillati</taxon>
        <taxon>Bacillota</taxon>
        <taxon>Clostridia</taxon>
        <taxon>Peptostreptococcales</taxon>
        <taxon>Tindalliaceae</taxon>
        <taxon>Tindallia</taxon>
    </lineage>
</organism>
<dbReference type="GO" id="GO:0016779">
    <property type="term" value="F:nucleotidyltransferase activity"/>
    <property type="evidence" value="ECO:0007669"/>
    <property type="project" value="UniProtKB-KW"/>
</dbReference>
<dbReference type="RefSeq" id="WP_093372087.1">
    <property type="nucleotide sequence ID" value="NZ_FOQA01000005.1"/>
</dbReference>
<feature type="domain" description="MobA-like NTP transferase" evidence="1">
    <location>
        <begin position="4"/>
        <end position="161"/>
    </location>
</feature>
<keyword evidence="3" id="KW-1185">Reference proteome</keyword>
<dbReference type="Gene3D" id="3.90.550.10">
    <property type="entry name" value="Spore Coat Polysaccharide Biosynthesis Protein SpsA, Chain A"/>
    <property type="match status" value="1"/>
</dbReference>
<dbReference type="AlphaFoldDB" id="A0A1I3ES19"/>
<evidence type="ECO:0000313" key="2">
    <source>
        <dbReference type="EMBL" id="SFI01777.1"/>
    </source>
</evidence>
<dbReference type="PANTHER" id="PTHR43777">
    <property type="entry name" value="MOLYBDENUM COFACTOR CYTIDYLYLTRANSFERASE"/>
    <property type="match status" value="1"/>
</dbReference>
<dbReference type="InterPro" id="IPR029044">
    <property type="entry name" value="Nucleotide-diphossugar_trans"/>
</dbReference>
<reference evidence="3" key="1">
    <citation type="submission" date="2016-10" db="EMBL/GenBank/DDBJ databases">
        <authorList>
            <person name="Varghese N."/>
            <person name="Submissions S."/>
        </authorList>
    </citation>
    <scope>NUCLEOTIDE SEQUENCE [LARGE SCALE GENOMIC DNA]</scope>
    <source>
        <strain evidence="3">Z-7934</strain>
    </source>
</reference>
<evidence type="ECO:0000259" key="1">
    <source>
        <dbReference type="Pfam" id="PF12804"/>
    </source>
</evidence>
<dbReference type="Pfam" id="PF12804">
    <property type="entry name" value="NTP_transf_3"/>
    <property type="match status" value="1"/>
</dbReference>
<gene>
    <name evidence="2" type="ORF">SAMN05192551_105142</name>
</gene>
<dbReference type="STRING" id="69895.SAMN05192551_105142"/>
<accession>A0A1I3ES19</accession>
<name>A0A1I3ES19_9FIRM</name>
<proteinExistence type="predicted"/>
<dbReference type="PANTHER" id="PTHR43777:SF1">
    <property type="entry name" value="MOLYBDENUM COFACTOR CYTIDYLYLTRANSFERASE"/>
    <property type="match status" value="1"/>
</dbReference>
<dbReference type="CDD" id="cd04182">
    <property type="entry name" value="GT_2_like_f"/>
    <property type="match status" value="1"/>
</dbReference>
<keyword evidence="2" id="KW-0548">Nucleotidyltransferase</keyword>